<organism evidence="1 2">
    <name type="scientific">Bartonella doshiae</name>
    <dbReference type="NCBI Taxonomy" id="33044"/>
    <lineage>
        <taxon>Bacteria</taxon>
        <taxon>Pseudomonadati</taxon>
        <taxon>Pseudomonadota</taxon>
        <taxon>Alphaproteobacteria</taxon>
        <taxon>Hyphomicrobiales</taxon>
        <taxon>Bartonellaceae</taxon>
        <taxon>Bartonella</taxon>
    </lineage>
</organism>
<protein>
    <submittedName>
        <fullName evidence="1">Uncharacterized protein</fullName>
    </submittedName>
</protein>
<evidence type="ECO:0000313" key="1">
    <source>
        <dbReference type="EMBL" id="SUV45274.1"/>
    </source>
</evidence>
<evidence type="ECO:0000313" key="2">
    <source>
        <dbReference type="Proteomes" id="UP000254950"/>
    </source>
</evidence>
<dbReference type="EMBL" id="UFTF01000001">
    <property type="protein sequence ID" value="SUV45274.1"/>
    <property type="molecule type" value="Genomic_DNA"/>
</dbReference>
<gene>
    <name evidence="1" type="ORF">NCTC12862_00999</name>
</gene>
<dbReference type="Proteomes" id="UP000254950">
    <property type="component" value="Unassembled WGS sequence"/>
</dbReference>
<proteinExistence type="predicted"/>
<dbReference type="STRING" id="33044.GCA_900005695_01100"/>
<dbReference type="AlphaFoldDB" id="A0A380ZG12"/>
<name>A0A380ZG12_BARDO</name>
<sequence>MIVVNKIFLFLKEVNKIILENSHVFPLDEKYNAFLLIFHFRKNLVTDFFKFLFYNFSIYLPSFKYLYFIVEMKSKEMVIVLKAGYVRKCFKKGKKIISVVYFCQKIVAKDMYKCANAHVLLAQSRSSEYEAT</sequence>
<dbReference type="RefSeq" id="WP_004855991.1">
    <property type="nucleotide sequence ID" value="NZ_CACVBH010000003.1"/>
</dbReference>
<accession>A0A380ZG12</accession>
<reference evidence="1 2" key="1">
    <citation type="submission" date="2018-06" db="EMBL/GenBank/DDBJ databases">
        <authorList>
            <consortium name="Pathogen Informatics"/>
            <person name="Doyle S."/>
        </authorList>
    </citation>
    <scope>NUCLEOTIDE SEQUENCE [LARGE SCALE GENOMIC DNA]</scope>
    <source>
        <strain evidence="1 2">NCTC12862</strain>
    </source>
</reference>